<evidence type="ECO:0000256" key="2">
    <source>
        <dbReference type="ARBA" id="ARBA00022448"/>
    </source>
</evidence>
<accession>F2J552</accession>
<keyword evidence="7 9" id="KW-0472">Membrane</keyword>
<feature type="transmembrane region" description="Helical" evidence="9">
    <location>
        <begin position="122"/>
        <end position="143"/>
    </location>
</feature>
<feature type="transmembrane region" description="Helical" evidence="9">
    <location>
        <begin position="90"/>
        <end position="110"/>
    </location>
</feature>
<comment type="similarity">
    <text evidence="8">Belongs to the TsuA/YedE (TC 9.B.102) family.</text>
</comment>
<gene>
    <name evidence="10" type="ordered locus">SL003B_2688</name>
</gene>
<dbReference type="EMBL" id="CP002568">
    <property type="protein sequence ID" value="ADZ71111.1"/>
    <property type="molecule type" value="Genomic_DNA"/>
</dbReference>
<feature type="transmembrane region" description="Helical" evidence="9">
    <location>
        <begin position="292"/>
        <end position="313"/>
    </location>
</feature>
<keyword evidence="5 9" id="KW-0812">Transmembrane</keyword>
<dbReference type="eggNOG" id="COG2391">
    <property type="taxonomic scope" value="Bacteria"/>
</dbReference>
<dbReference type="PATRIC" id="fig|991905.3.peg.2754"/>
<dbReference type="KEGG" id="pgv:SL003B_2688"/>
<keyword evidence="4" id="KW-0997">Cell inner membrane</keyword>
<evidence type="ECO:0000256" key="9">
    <source>
        <dbReference type="SAM" id="Phobius"/>
    </source>
</evidence>
<keyword evidence="3" id="KW-1003">Cell membrane</keyword>
<reference evidence="10 11" key="1">
    <citation type="journal article" date="2011" name="J. Bacteriol.">
        <title>Complete genome sequence of Polymorphum gilvum SL003B-26A1T, a crude oil-degrading bacterium from oil-polluted saline soil.</title>
        <authorList>
            <person name="Li S.G."/>
            <person name="Tang Y.Q."/>
            <person name="Nie Y."/>
            <person name="Cai M."/>
            <person name="Wu X.L."/>
        </authorList>
    </citation>
    <scope>NUCLEOTIDE SEQUENCE [LARGE SCALE GENOMIC DNA]</scope>
    <source>
        <strain evidence="11">LMG 25793 / CGMCC 1.9160 / SL003B-26A1</strain>
    </source>
</reference>
<evidence type="ECO:0000256" key="8">
    <source>
        <dbReference type="ARBA" id="ARBA00035655"/>
    </source>
</evidence>
<dbReference type="PANTHER" id="PTHR30574">
    <property type="entry name" value="INNER MEMBRANE PROTEIN YEDE"/>
    <property type="match status" value="1"/>
</dbReference>
<keyword evidence="11" id="KW-1185">Reference proteome</keyword>
<protein>
    <submittedName>
        <fullName evidence="10">YeeE/YedE family protein</fullName>
    </submittedName>
</protein>
<dbReference type="Proteomes" id="UP000008130">
    <property type="component" value="Chromosome"/>
</dbReference>
<evidence type="ECO:0000256" key="5">
    <source>
        <dbReference type="ARBA" id="ARBA00022692"/>
    </source>
</evidence>
<evidence type="ECO:0000256" key="3">
    <source>
        <dbReference type="ARBA" id="ARBA00022475"/>
    </source>
</evidence>
<evidence type="ECO:0000313" key="10">
    <source>
        <dbReference type="EMBL" id="ADZ71111.1"/>
    </source>
</evidence>
<dbReference type="Pfam" id="PF04143">
    <property type="entry name" value="Sulf_transp"/>
    <property type="match status" value="1"/>
</dbReference>
<comment type="subcellular location">
    <subcellularLocation>
        <location evidence="1">Cell inner membrane</location>
        <topology evidence="1">Multi-pass membrane protein</topology>
    </subcellularLocation>
</comment>
<dbReference type="HOGENOM" id="CLU_050656_2_0_5"/>
<feature type="transmembrane region" description="Helical" evidence="9">
    <location>
        <begin position="12"/>
        <end position="29"/>
    </location>
</feature>
<dbReference type="GO" id="GO:0005886">
    <property type="term" value="C:plasma membrane"/>
    <property type="evidence" value="ECO:0007669"/>
    <property type="project" value="UniProtKB-SubCell"/>
</dbReference>
<feature type="transmembrane region" description="Helical" evidence="9">
    <location>
        <begin position="319"/>
        <end position="338"/>
    </location>
</feature>
<dbReference type="InterPro" id="IPR007272">
    <property type="entry name" value="Sulf_transp_TsuA/YedE"/>
</dbReference>
<feature type="transmembrane region" description="Helical" evidence="9">
    <location>
        <begin position="173"/>
        <end position="191"/>
    </location>
</feature>
<dbReference type="AlphaFoldDB" id="F2J552"/>
<evidence type="ECO:0000256" key="6">
    <source>
        <dbReference type="ARBA" id="ARBA00022989"/>
    </source>
</evidence>
<keyword evidence="2" id="KW-0813">Transport</keyword>
<sequence length="359" mass="37313">MDFLLERFPEPWILAVGGLLVGMTFGAFAQQSRFCLRAAALEFAHRSFGVRLSVWLLAFSAAVIGTQLLADVGEVAAGEARQLASPQSVSGGALGGLMFGAGMVLARGCASRLLVLSATGNLRALLSGLVFAVVAQASLRGILRPLREEMAGWLTTADIGGNDLMVFLNTSPLQAILFAAAWMVAGILIALRAKTPPWQAFAAVVTGLAVPLAWWFTSSMSRQAFDPVLVEGITFTGPSADTLMLFLSPPGSALDFGIGLVPGVFLGSFLAALVTRELVLQGFQDGRSMRRYLLGAALMGFGGMLAGGCAVGAGITGASVFALTAWITLGAIWLAAAITDRLVDRPVRDAPRLAAGSPA</sequence>
<organism evidence="10 11">
    <name type="scientific">Polymorphum gilvum (strain LMG 25793 / CGMCC 1.9160 / SL003B-26A1)</name>
    <dbReference type="NCBI Taxonomy" id="991905"/>
    <lineage>
        <taxon>Bacteria</taxon>
        <taxon>Pseudomonadati</taxon>
        <taxon>Pseudomonadota</taxon>
        <taxon>Alphaproteobacteria</taxon>
        <taxon>Rhodobacterales</taxon>
        <taxon>Paracoccaceae</taxon>
        <taxon>Polymorphum</taxon>
    </lineage>
</organism>
<feature type="transmembrane region" description="Helical" evidence="9">
    <location>
        <begin position="198"/>
        <end position="217"/>
    </location>
</feature>
<keyword evidence="6 9" id="KW-1133">Transmembrane helix</keyword>
<name>F2J552_POLGS</name>
<proteinExistence type="inferred from homology"/>
<feature type="transmembrane region" description="Helical" evidence="9">
    <location>
        <begin position="50"/>
        <end position="70"/>
    </location>
</feature>
<evidence type="ECO:0000313" key="11">
    <source>
        <dbReference type="Proteomes" id="UP000008130"/>
    </source>
</evidence>
<dbReference type="PANTHER" id="PTHR30574:SF1">
    <property type="entry name" value="SULPHUR TRANSPORT DOMAIN-CONTAINING PROTEIN"/>
    <property type="match status" value="1"/>
</dbReference>
<evidence type="ECO:0000256" key="1">
    <source>
        <dbReference type="ARBA" id="ARBA00004429"/>
    </source>
</evidence>
<dbReference type="STRING" id="991905.SL003B_2688"/>
<evidence type="ECO:0000256" key="4">
    <source>
        <dbReference type="ARBA" id="ARBA00022519"/>
    </source>
</evidence>
<feature type="transmembrane region" description="Helical" evidence="9">
    <location>
        <begin position="256"/>
        <end position="280"/>
    </location>
</feature>
<evidence type="ECO:0000256" key="7">
    <source>
        <dbReference type="ARBA" id="ARBA00023136"/>
    </source>
</evidence>